<dbReference type="GeneID" id="108661945"/>
<dbReference type="Proteomes" id="UP000694886">
    <property type="component" value="Chromosome 5"/>
</dbReference>
<dbReference type="AlphaFoldDB" id="A0AB32WCI6"/>
<organism evidence="3 4">
    <name type="scientific">Theobroma cacao</name>
    <name type="common">Cacao</name>
    <name type="synonym">Cocoa</name>
    <dbReference type="NCBI Taxonomy" id="3641"/>
    <lineage>
        <taxon>Eukaryota</taxon>
        <taxon>Viridiplantae</taxon>
        <taxon>Streptophyta</taxon>
        <taxon>Embryophyta</taxon>
        <taxon>Tracheophyta</taxon>
        <taxon>Spermatophyta</taxon>
        <taxon>Magnoliopsida</taxon>
        <taxon>eudicotyledons</taxon>
        <taxon>Gunneridae</taxon>
        <taxon>Pentapetalae</taxon>
        <taxon>rosids</taxon>
        <taxon>malvids</taxon>
        <taxon>Malvales</taxon>
        <taxon>Malvaceae</taxon>
        <taxon>Byttnerioideae</taxon>
        <taxon>Theobroma</taxon>
    </lineage>
</organism>
<accession>A0AB32WCI6</accession>
<reference evidence="4" key="2">
    <citation type="submission" date="2025-08" db="UniProtKB">
        <authorList>
            <consortium name="RefSeq"/>
        </authorList>
    </citation>
    <scope>IDENTIFICATION</scope>
</reference>
<feature type="domain" description="DUF4218" evidence="2">
    <location>
        <begin position="109"/>
        <end position="222"/>
    </location>
</feature>
<evidence type="ECO:0000313" key="4">
    <source>
        <dbReference type="RefSeq" id="XP_017976431.1"/>
    </source>
</evidence>
<evidence type="ECO:0000259" key="2">
    <source>
        <dbReference type="Pfam" id="PF13960"/>
    </source>
</evidence>
<evidence type="ECO:0000313" key="3">
    <source>
        <dbReference type="Proteomes" id="UP000694886"/>
    </source>
</evidence>
<dbReference type="Gramene" id="Tc05v2_t010060.1">
    <property type="protein sequence ID" value="Tc05v2_p010060.1"/>
    <property type="gene ID" value="Tc05v2_g010060"/>
</dbReference>
<feature type="compositionally biased region" description="Acidic residues" evidence="1">
    <location>
        <begin position="452"/>
        <end position="484"/>
    </location>
</feature>
<sequence>MTRFEGVLQMVKIGIGGNNGKIYKPKAMYTLNKEEIRNVCAWVKQLRLPNGFVSNISRCVNEIDCKFYGMKSHDCHIFLQRLLPIVLRDMVPHSIWDAITEMSYFFRDLCAIEIPVDHMETLQGKICEIICKLEKIFPPGFFNCMEHLPIHLLYKAKVGGPVQYRWMYPFERFLQHLKKKVKNRASVEGSICEAYIIKEKSSFCSLYFEPVVRTRLNKVPHNDDEGEVDSLGHLSIFTHLGRAFGPLDKSQFLDEDEFYAAELYVLMNCEEMLPYIKIFNDIVKGDVVHISEDDLEKAAKCKDEIDPRLLEISYGPRCMIRCYKGYFVNGFKFHTLDYGQNRKTMNSGVCIKGSFYNDYERDFYSILVDIIELEYFGMGNRVVLFKCHWFDTEKARSRFHIHSGGDRENDTDLSEEVYQEAVSTSITGTPSEELGDFTVLANDDYEEVNLLIADEEDDMEGDENEDEDQIEDDDFETFNDDNDNNEEHEFAYFGSD</sequence>
<dbReference type="KEGG" id="tcc:108661945"/>
<dbReference type="PANTHER" id="PTHR48258">
    <property type="entry name" value="DUF4218 DOMAIN-CONTAINING PROTEIN-RELATED"/>
    <property type="match status" value="1"/>
</dbReference>
<gene>
    <name evidence="4" type="primary">LOC108661945</name>
</gene>
<reference evidence="3" key="1">
    <citation type="journal article" date="1997" name="Nucleic Acids Res.">
        <title>tRNAscan-SE: a program for improved detection of transfer RNA genes in genomic sequence.</title>
        <authorList>
            <person name="Lowe T.M."/>
            <person name="Eddy S.R."/>
        </authorList>
    </citation>
    <scope>NUCLEOTIDE SEQUENCE [LARGE SCALE GENOMIC DNA]</scope>
    <source>
        <strain evidence="3">r\B97-61/B2</strain>
    </source>
</reference>
<dbReference type="RefSeq" id="XP_017976431.1">
    <property type="nucleotide sequence ID" value="XM_018120942.1"/>
</dbReference>
<evidence type="ECO:0000256" key="1">
    <source>
        <dbReference type="SAM" id="MobiDB-lite"/>
    </source>
</evidence>
<proteinExistence type="predicted"/>
<dbReference type="Pfam" id="PF13960">
    <property type="entry name" value="DUF4218"/>
    <property type="match status" value="1"/>
</dbReference>
<feature type="region of interest" description="Disordered" evidence="1">
    <location>
        <begin position="452"/>
        <end position="496"/>
    </location>
</feature>
<protein>
    <submittedName>
        <fullName evidence="4">Uncharacterized protein LOC108661945</fullName>
    </submittedName>
</protein>
<name>A0AB32WCI6_THECC</name>
<dbReference type="InterPro" id="IPR025452">
    <property type="entry name" value="DUF4218"/>
</dbReference>
<dbReference type="PANTHER" id="PTHR48258:SF3">
    <property type="entry name" value="FK506-BINDING PROTEIN 4-LIKE ISOFORM X1"/>
    <property type="match status" value="1"/>
</dbReference>